<sequence>DLRTTARTDSSYTTLFEAITSGYPSNRCELSAAMLLCWTIRDSLFADGELVL</sequence>
<evidence type="ECO:0000313" key="2">
    <source>
        <dbReference type="Proteomes" id="UP001381693"/>
    </source>
</evidence>
<accession>A0AAN9A1Q8</accession>
<comment type="caution">
    <text evidence="1">The sequence shown here is derived from an EMBL/GenBank/DDBJ whole genome shotgun (WGS) entry which is preliminary data.</text>
</comment>
<evidence type="ECO:0000313" key="1">
    <source>
        <dbReference type="EMBL" id="KAK7071154.1"/>
    </source>
</evidence>
<keyword evidence="2" id="KW-1185">Reference proteome</keyword>
<feature type="non-terminal residue" evidence="1">
    <location>
        <position position="1"/>
    </location>
</feature>
<name>A0AAN9A1Q8_HALRR</name>
<gene>
    <name evidence="1" type="ORF">SK128_007043</name>
</gene>
<dbReference type="Proteomes" id="UP001381693">
    <property type="component" value="Unassembled WGS sequence"/>
</dbReference>
<protein>
    <submittedName>
        <fullName evidence="1">Uncharacterized protein</fullName>
    </submittedName>
</protein>
<organism evidence="1 2">
    <name type="scientific">Halocaridina rubra</name>
    <name type="common">Hawaiian red shrimp</name>
    <dbReference type="NCBI Taxonomy" id="373956"/>
    <lineage>
        <taxon>Eukaryota</taxon>
        <taxon>Metazoa</taxon>
        <taxon>Ecdysozoa</taxon>
        <taxon>Arthropoda</taxon>
        <taxon>Crustacea</taxon>
        <taxon>Multicrustacea</taxon>
        <taxon>Malacostraca</taxon>
        <taxon>Eumalacostraca</taxon>
        <taxon>Eucarida</taxon>
        <taxon>Decapoda</taxon>
        <taxon>Pleocyemata</taxon>
        <taxon>Caridea</taxon>
        <taxon>Atyoidea</taxon>
        <taxon>Atyidae</taxon>
        <taxon>Halocaridina</taxon>
    </lineage>
</organism>
<proteinExistence type="predicted"/>
<reference evidence="1 2" key="1">
    <citation type="submission" date="2023-11" db="EMBL/GenBank/DDBJ databases">
        <title>Halocaridina rubra genome assembly.</title>
        <authorList>
            <person name="Smith C."/>
        </authorList>
    </citation>
    <scope>NUCLEOTIDE SEQUENCE [LARGE SCALE GENOMIC DNA]</scope>
    <source>
        <strain evidence="1">EP-1</strain>
        <tissue evidence="1">Whole</tissue>
    </source>
</reference>
<dbReference type="AlphaFoldDB" id="A0AAN9A1Q8"/>
<dbReference type="EMBL" id="JAXCGZ010015127">
    <property type="protein sequence ID" value="KAK7071154.1"/>
    <property type="molecule type" value="Genomic_DNA"/>
</dbReference>